<dbReference type="Proteomes" id="UP000286746">
    <property type="component" value="Unassembled WGS sequence"/>
</dbReference>
<accession>A0A401VXK6</accession>
<dbReference type="PANTHER" id="PTHR42760:SF133">
    <property type="entry name" value="3-OXOACYL-[ACYL-CARRIER-PROTEIN] REDUCTASE"/>
    <property type="match status" value="1"/>
</dbReference>
<keyword evidence="2" id="KW-0560">Oxidoreductase</keyword>
<proteinExistence type="inferred from homology"/>
<sequence>MSRSVLVTDGNLGVGHAVARLFAQAGDKVAILYSVGEPPADLLQLGCLPIRCGTTDTEEVGLAFKQAEAAHGPVEVLISHADLDGDQVLNRIDEADFAGTVDTALTGTFRMVKRAVRSMLPAHRGRIVLIASSGALTGGCRPDYAAAKAGLIGFARSLTRELGQRSITVNVVSPGLTEDGLDYLTKTHNELSKAAFWEEIRMDIPLGRPGLCAEVAAAVQFLASAEASYISGAVLPVDGGAGAGH</sequence>
<evidence type="ECO:0000313" key="4">
    <source>
        <dbReference type="Proteomes" id="UP000286746"/>
    </source>
</evidence>
<dbReference type="GO" id="GO:0048038">
    <property type="term" value="F:quinone binding"/>
    <property type="evidence" value="ECO:0007669"/>
    <property type="project" value="TreeGrafter"/>
</dbReference>
<name>A0A401VXK6_STREY</name>
<dbReference type="PRINTS" id="PR00081">
    <property type="entry name" value="GDHRDH"/>
</dbReference>
<dbReference type="Pfam" id="PF13561">
    <property type="entry name" value="adh_short_C2"/>
    <property type="match status" value="1"/>
</dbReference>
<organism evidence="3 4">
    <name type="scientific">Streptomyces paromomycinus</name>
    <name type="common">Streptomyces rimosus subsp. paromomycinus</name>
    <dbReference type="NCBI Taxonomy" id="92743"/>
    <lineage>
        <taxon>Bacteria</taxon>
        <taxon>Bacillati</taxon>
        <taxon>Actinomycetota</taxon>
        <taxon>Actinomycetes</taxon>
        <taxon>Kitasatosporales</taxon>
        <taxon>Streptomycetaceae</taxon>
        <taxon>Streptomyces</taxon>
    </lineage>
</organism>
<evidence type="ECO:0000313" key="3">
    <source>
        <dbReference type="EMBL" id="GCD41810.1"/>
    </source>
</evidence>
<dbReference type="RefSeq" id="WP_125052992.1">
    <property type="nucleotide sequence ID" value="NZ_BHZD01000001.1"/>
</dbReference>
<evidence type="ECO:0000256" key="2">
    <source>
        <dbReference type="ARBA" id="ARBA00023002"/>
    </source>
</evidence>
<keyword evidence="4" id="KW-1185">Reference proteome</keyword>
<dbReference type="AlphaFoldDB" id="A0A401VXK6"/>
<dbReference type="SUPFAM" id="SSF51735">
    <property type="entry name" value="NAD(P)-binding Rossmann-fold domains"/>
    <property type="match status" value="1"/>
</dbReference>
<dbReference type="GO" id="GO:0006633">
    <property type="term" value="P:fatty acid biosynthetic process"/>
    <property type="evidence" value="ECO:0007669"/>
    <property type="project" value="TreeGrafter"/>
</dbReference>
<reference evidence="3 4" key="1">
    <citation type="submission" date="2018-11" db="EMBL/GenBank/DDBJ databases">
        <title>Whole genome sequence of Streptomyces paromomycinus NBRC 15454(T).</title>
        <authorList>
            <person name="Komaki H."/>
            <person name="Tamura T."/>
        </authorList>
    </citation>
    <scope>NUCLEOTIDE SEQUENCE [LARGE SCALE GENOMIC DNA]</scope>
    <source>
        <strain evidence="3 4">NBRC 15454</strain>
    </source>
</reference>
<gene>
    <name evidence="3" type="ORF">GKJPGBOP_01467</name>
</gene>
<dbReference type="EMBL" id="BHZD01000001">
    <property type="protein sequence ID" value="GCD41810.1"/>
    <property type="molecule type" value="Genomic_DNA"/>
</dbReference>
<dbReference type="InterPro" id="IPR002347">
    <property type="entry name" value="SDR_fam"/>
</dbReference>
<evidence type="ECO:0000256" key="1">
    <source>
        <dbReference type="ARBA" id="ARBA00006484"/>
    </source>
</evidence>
<dbReference type="Gene3D" id="3.40.50.720">
    <property type="entry name" value="NAD(P)-binding Rossmann-like Domain"/>
    <property type="match status" value="1"/>
</dbReference>
<dbReference type="InterPro" id="IPR036291">
    <property type="entry name" value="NAD(P)-bd_dom_sf"/>
</dbReference>
<comment type="caution">
    <text evidence="3">The sequence shown here is derived from an EMBL/GenBank/DDBJ whole genome shotgun (WGS) entry which is preliminary data.</text>
</comment>
<dbReference type="GO" id="GO:0016616">
    <property type="term" value="F:oxidoreductase activity, acting on the CH-OH group of donors, NAD or NADP as acceptor"/>
    <property type="evidence" value="ECO:0007669"/>
    <property type="project" value="TreeGrafter"/>
</dbReference>
<dbReference type="PANTHER" id="PTHR42760">
    <property type="entry name" value="SHORT-CHAIN DEHYDROGENASES/REDUCTASES FAMILY MEMBER"/>
    <property type="match status" value="1"/>
</dbReference>
<comment type="similarity">
    <text evidence="1">Belongs to the short-chain dehydrogenases/reductases (SDR) family.</text>
</comment>
<dbReference type="PRINTS" id="PR00080">
    <property type="entry name" value="SDRFAMILY"/>
</dbReference>
<protein>
    <submittedName>
        <fullName evidence="3">Beta-ketoacyl-ACP reductase</fullName>
    </submittedName>
</protein>